<evidence type="ECO:0000313" key="2">
    <source>
        <dbReference type="EMBL" id="MBY4636014.1"/>
    </source>
</evidence>
<keyword evidence="1" id="KW-0732">Signal</keyword>
<name>A0ABS7MAG8_9SPHN</name>
<dbReference type="Proteomes" id="UP001166571">
    <property type="component" value="Unassembled WGS sequence"/>
</dbReference>
<keyword evidence="3" id="KW-1185">Reference proteome</keyword>
<gene>
    <name evidence="2" type="ORF">K5P26_02525</name>
</gene>
<proteinExistence type="predicted"/>
<feature type="chain" id="PRO_5047291777" evidence="1">
    <location>
        <begin position="22"/>
        <end position="162"/>
    </location>
</feature>
<comment type="caution">
    <text evidence="2">The sequence shown here is derived from an EMBL/GenBank/DDBJ whole genome shotgun (WGS) entry which is preliminary data.</text>
</comment>
<accession>A0ABS7MAG8</accession>
<reference evidence="2" key="1">
    <citation type="submission" date="2021-08" db="EMBL/GenBank/DDBJ databases">
        <title>Sphingopyxis panaciterrulae sp. nov., isolated from the surface water of the Yellow Sea.</title>
        <authorList>
            <person name="Gao Z."/>
            <person name="Zhang D."/>
            <person name="Zhang A."/>
        </authorList>
    </citation>
    <scope>NUCLEOTIDE SEQUENCE</scope>
    <source>
        <strain evidence="2">XHP0097</strain>
    </source>
</reference>
<sequence length="162" mass="17919">MRIVLITTGLAAAMSFSPSFAQSNSQISAVGRTIVTQIPSGFSATNSRNQTRSFYANKILVKGCQFDIATSVDREGPRVTRNMEEHQSRFAARDIASFAWGAAPDGSGWFRLDLTQKLATYGYEMNGRYGETKSTAVRLFLRSKEDADRLLSQFEQIKTLCG</sequence>
<feature type="signal peptide" evidence="1">
    <location>
        <begin position="1"/>
        <end position="21"/>
    </location>
</feature>
<organism evidence="2 3">
    <name type="scientific">Sphingopyxis jiangsuensis</name>
    <dbReference type="NCBI Taxonomy" id="2871171"/>
    <lineage>
        <taxon>Bacteria</taxon>
        <taxon>Pseudomonadati</taxon>
        <taxon>Pseudomonadota</taxon>
        <taxon>Alphaproteobacteria</taxon>
        <taxon>Sphingomonadales</taxon>
        <taxon>Sphingomonadaceae</taxon>
        <taxon>Sphingopyxis</taxon>
    </lineage>
</organism>
<dbReference type="EMBL" id="JAILXK010000001">
    <property type="protein sequence ID" value="MBY4636014.1"/>
    <property type="molecule type" value="Genomic_DNA"/>
</dbReference>
<evidence type="ECO:0000313" key="3">
    <source>
        <dbReference type="Proteomes" id="UP001166571"/>
    </source>
</evidence>
<dbReference type="RefSeq" id="WP_222135659.1">
    <property type="nucleotide sequence ID" value="NZ_JAILXK010000001.1"/>
</dbReference>
<evidence type="ECO:0000256" key="1">
    <source>
        <dbReference type="SAM" id="SignalP"/>
    </source>
</evidence>
<protein>
    <submittedName>
        <fullName evidence="2">Uncharacterized protein</fullName>
    </submittedName>
</protein>